<proteinExistence type="predicted"/>
<sequence length="71" mass="8151">MAKERSNNTRFPIFHRKNNTIPYSTGYNNAFYTGRLERDQEKGIRLHPTMIEPMADTSHSPLDAMTGGHND</sequence>
<protein>
    <submittedName>
        <fullName evidence="2">Uncharacterized protein</fullName>
    </submittedName>
</protein>
<feature type="region of interest" description="Disordered" evidence="1">
    <location>
        <begin position="52"/>
        <end position="71"/>
    </location>
</feature>
<dbReference type="HOGENOM" id="CLU_2732505_0_0_7"/>
<gene>
    <name evidence="2" type="ORF">ETSY2_31635</name>
</gene>
<dbReference type="AlphaFoldDB" id="W4M1D7"/>
<comment type="caution">
    <text evidence="2">The sequence shown here is derived from an EMBL/GenBank/DDBJ whole genome shotgun (WGS) entry which is preliminary data.</text>
</comment>
<organism evidence="2 3">
    <name type="scientific">Candidatus Entotheonella gemina</name>
    <dbReference type="NCBI Taxonomy" id="1429439"/>
    <lineage>
        <taxon>Bacteria</taxon>
        <taxon>Pseudomonadati</taxon>
        <taxon>Nitrospinota/Tectimicrobiota group</taxon>
        <taxon>Candidatus Tectimicrobiota</taxon>
        <taxon>Candidatus Entotheonellia</taxon>
        <taxon>Candidatus Entotheonellales</taxon>
        <taxon>Candidatus Entotheonellaceae</taxon>
        <taxon>Candidatus Entotheonella</taxon>
    </lineage>
</organism>
<reference evidence="2 3" key="1">
    <citation type="journal article" date="2014" name="Nature">
        <title>An environmental bacterial taxon with a large and distinct metabolic repertoire.</title>
        <authorList>
            <person name="Wilson M.C."/>
            <person name="Mori T."/>
            <person name="Ruckert C."/>
            <person name="Uria A.R."/>
            <person name="Helf M.J."/>
            <person name="Takada K."/>
            <person name="Gernert C."/>
            <person name="Steffens U.A."/>
            <person name="Heycke N."/>
            <person name="Schmitt S."/>
            <person name="Rinke C."/>
            <person name="Helfrich E.J."/>
            <person name="Brachmann A.O."/>
            <person name="Gurgui C."/>
            <person name="Wakimoto T."/>
            <person name="Kracht M."/>
            <person name="Crusemann M."/>
            <person name="Hentschel U."/>
            <person name="Abe I."/>
            <person name="Matsunaga S."/>
            <person name="Kalinowski J."/>
            <person name="Takeyama H."/>
            <person name="Piel J."/>
        </authorList>
    </citation>
    <scope>NUCLEOTIDE SEQUENCE [LARGE SCALE GENOMIC DNA]</scope>
    <source>
        <strain evidence="3">TSY2</strain>
    </source>
</reference>
<name>W4M1D7_9BACT</name>
<evidence type="ECO:0000313" key="2">
    <source>
        <dbReference type="EMBL" id="ETX03943.1"/>
    </source>
</evidence>
<accession>W4M1D7</accession>
<dbReference type="EMBL" id="AZHX01001345">
    <property type="protein sequence ID" value="ETX03943.1"/>
    <property type="molecule type" value="Genomic_DNA"/>
</dbReference>
<keyword evidence="3" id="KW-1185">Reference proteome</keyword>
<dbReference type="Proteomes" id="UP000019140">
    <property type="component" value="Unassembled WGS sequence"/>
</dbReference>
<evidence type="ECO:0000256" key="1">
    <source>
        <dbReference type="SAM" id="MobiDB-lite"/>
    </source>
</evidence>
<evidence type="ECO:0000313" key="3">
    <source>
        <dbReference type="Proteomes" id="UP000019140"/>
    </source>
</evidence>